<dbReference type="OrthoDB" id="5517877at2"/>
<gene>
    <name evidence="2" type="ORF">GF068_12095</name>
</gene>
<evidence type="ECO:0000313" key="2">
    <source>
        <dbReference type="EMBL" id="MRG92663.1"/>
    </source>
</evidence>
<keyword evidence="3" id="KW-1185">Reference proteome</keyword>
<feature type="compositionally biased region" description="Gly residues" evidence="1">
    <location>
        <begin position="29"/>
        <end position="51"/>
    </location>
</feature>
<evidence type="ECO:0000256" key="1">
    <source>
        <dbReference type="SAM" id="MobiDB-lite"/>
    </source>
</evidence>
<organism evidence="2 3">
    <name type="scientific">Polyangium spumosum</name>
    <dbReference type="NCBI Taxonomy" id="889282"/>
    <lineage>
        <taxon>Bacteria</taxon>
        <taxon>Pseudomonadati</taxon>
        <taxon>Myxococcota</taxon>
        <taxon>Polyangia</taxon>
        <taxon>Polyangiales</taxon>
        <taxon>Polyangiaceae</taxon>
        <taxon>Polyangium</taxon>
    </lineage>
</organism>
<dbReference type="RefSeq" id="WP_153819517.1">
    <property type="nucleotide sequence ID" value="NZ_WJIE01000003.1"/>
</dbReference>
<dbReference type="AlphaFoldDB" id="A0A6N7PKS5"/>
<evidence type="ECO:0000313" key="3">
    <source>
        <dbReference type="Proteomes" id="UP000440224"/>
    </source>
</evidence>
<feature type="region of interest" description="Disordered" evidence="1">
    <location>
        <begin position="29"/>
        <end position="60"/>
    </location>
</feature>
<name>A0A6N7PKS5_9BACT</name>
<comment type="caution">
    <text evidence="2">The sequence shown here is derived from an EMBL/GenBank/DDBJ whole genome shotgun (WGS) entry which is preliminary data.</text>
</comment>
<protein>
    <submittedName>
        <fullName evidence="2">Uncharacterized protein</fullName>
    </submittedName>
</protein>
<reference evidence="2 3" key="1">
    <citation type="submission" date="2019-10" db="EMBL/GenBank/DDBJ databases">
        <title>A soil myxobacterium in the family Polyangiaceae.</title>
        <authorList>
            <person name="Li Y."/>
            <person name="Wang J."/>
        </authorList>
    </citation>
    <scope>NUCLEOTIDE SEQUENCE [LARGE SCALE GENOMIC DNA]</scope>
    <source>
        <strain evidence="2 3">DSM 14734</strain>
    </source>
</reference>
<dbReference type="EMBL" id="WJIE01000003">
    <property type="protein sequence ID" value="MRG92663.1"/>
    <property type="molecule type" value="Genomic_DNA"/>
</dbReference>
<sequence length="155" mass="15500">MAQRNGIFGAALVFLLACSQADEAGRFSGGDQGAGGLGTSGNTGSGGGGGGDEADAGPIEPPEVCDELGSCGDYSRGCTDCAVKGPCLEAYEGCFNDKTCVEFNMCMAACKNDVGCQNTCATANPLGAERYNTLVTCIVCDTCKASCEASASICP</sequence>
<accession>A0A6N7PKS5</accession>
<dbReference type="Proteomes" id="UP000440224">
    <property type="component" value="Unassembled WGS sequence"/>
</dbReference>
<dbReference type="PROSITE" id="PS51257">
    <property type="entry name" value="PROKAR_LIPOPROTEIN"/>
    <property type="match status" value="1"/>
</dbReference>
<proteinExistence type="predicted"/>